<evidence type="ECO:0000313" key="5">
    <source>
        <dbReference type="Proteomes" id="UP000029998"/>
    </source>
</evidence>
<reference evidence="4 5" key="1">
    <citation type="submission" date="2013-08" db="EMBL/GenBank/DDBJ databases">
        <title>Genome sequencing of Lysobacter.</title>
        <authorList>
            <person name="Zhang S."/>
            <person name="Wang G."/>
        </authorList>
    </citation>
    <scope>NUCLEOTIDE SEQUENCE [LARGE SCALE GENOMIC DNA]</scope>
    <source>
        <strain evidence="4 5">GH1-9</strain>
    </source>
</reference>
<dbReference type="SUPFAM" id="SSF52980">
    <property type="entry name" value="Restriction endonuclease-like"/>
    <property type="match status" value="1"/>
</dbReference>
<dbReference type="GO" id="GO:0009307">
    <property type="term" value="P:DNA restriction-modification system"/>
    <property type="evidence" value="ECO:0007669"/>
    <property type="project" value="InterPro"/>
</dbReference>
<dbReference type="GO" id="GO:0004519">
    <property type="term" value="F:endonuclease activity"/>
    <property type="evidence" value="ECO:0007669"/>
    <property type="project" value="InterPro"/>
</dbReference>
<evidence type="ECO:0000256" key="1">
    <source>
        <dbReference type="SAM" id="MobiDB-lite"/>
    </source>
</evidence>
<evidence type="ECO:0000259" key="3">
    <source>
        <dbReference type="Pfam" id="PF04471"/>
    </source>
</evidence>
<evidence type="ECO:0000256" key="2">
    <source>
        <dbReference type="SAM" id="Phobius"/>
    </source>
</evidence>
<feature type="transmembrane region" description="Helical" evidence="2">
    <location>
        <begin position="174"/>
        <end position="192"/>
    </location>
</feature>
<keyword evidence="2" id="KW-0472">Membrane</keyword>
<comment type="caution">
    <text evidence="4">The sequence shown here is derived from an EMBL/GenBank/DDBJ whole genome shotgun (WGS) entry which is preliminary data.</text>
</comment>
<dbReference type="InterPro" id="IPR007560">
    <property type="entry name" value="Restrct_endonuc_IV_Mrr"/>
</dbReference>
<dbReference type="Proteomes" id="UP000029998">
    <property type="component" value="Unassembled WGS sequence"/>
</dbReference>
<gene>
    <name evidence="4" type="ORF">N800_04630</name>
</gene>
<keyword evidence="5" id="KW-1185">Reference proteome</keyword>
<sequence>MLNASFIAIVLVVAIVLGGGFMAYLWLVKQRQLIVAGGIATLAGMRWREFSRFVIEALQAQGFEAHPDEHNPEQTDLRLTRGGQTWLLSCKQGPKTRVTGTQVGELTDAIRLNGAAGGILVTLGNIEPSARKLAGHVDMLDGHALWPLIDPLLPPSVHNGLHERARAQITRTAALGWLGALVVGFGLAMLLAPEGSRTAKETAAAGPLASAQPVSTPTSAPPPTSPSAAPAPAIAPTVSVSTMPEADQRKQVIEEVGGLPGIESVFWSTRSTLMVQLTEDANQQRVDEICAVVKHFDAVRTSRLHLQPPAGSEARVRFLQCATF</sequence>
<accession>A0A0A0EWD8</accession>
<dbReference type="EMBL" id="AVPU01000014">
    <property type="protein sequence ID" value="KGM54348.1"/>
    <property type="molecule type" value="Genomic_DNA"/>
</dbReference>
<dbReference type="AlphaFoldDB" id="A0A0A0EWD8"/>
<evidence type="ECO:0000313" key="4">
    <source>
        <dbReference type="EMBL" id="KGM54348.1"/>
    </source>
</evidence>
<feature type="domain" description="Restriction endonuclease type IV Mrr" evidence="3">
    <location>
        <begin position="43"/>
        <end position="146"/>
    </location>
</feature>
<keyword evidence="2" id="KW-0812">Transmembrane</keyword>
<name>A0A0A0EWD8_9GAMM</name>
<dbReference type="InterPro" id="IPR011335">
    <property type="entry name" value="Restrct_endonuc-II-like"/>
</dbReference>
<protein>
    <recommendedName>
        <fullName evidence="3">Restriction endonuclease type IV Mrr domain-containing protein</fullName>
    </recommendedName>
</protein>
<proteinExistence type="predicted"/>
<feature type="transmembrane region" description="Helical" evidence="2">
    <location>
        <begin position="6"/>
        <end position="27"/>
    </location>
</feature>
<organism evidence="4 5">
    <name type="scientific">Lysobacter daejeonensis GH1-9</name>
    <dbReference type="NCBI Taxonomy" id="1385517"/>
    <lineage>
        <taxon>Bacteria</taxon>
        <taxon>Pseudomonadati</taxon>
        <taxon>Pseudomonadota</taxon>
        <taxon>Gammaproteobacteria</taxon>
        <taxon>Lysobacterales</taxon>
        <taxon>Lysobacteraceae</taxon>
        <taxon>Aerolutibacter</taxon>
    </lineage>
</organism>
<feature type="compositionally biased region" description="Low complexity" evidence="1">
    <location>
        <begin position="209"/>
        <end position="218"/>
    </location>
</feature>
<feature type="region of interest" description="Disordered" evidence="1">
    <location>
        <begin position="201"/>
        <end position="232"/>
    </location>
</feature>
<dbReference type="eggNOG" id="COG1787">
    <property type="taxonomic scope" value="Bacteria"/>
</dbReference>
<dbReference type="OrthoDB" id="5965220at2"/>
<keyword evidence="2" id="KW-1133">Transmembrane helix</keyword>
<dbReference type="Pfam" id="PF04471">
    <property type="entry name" value="Mrr_cat"/>
    <property type="match status" value="1"/>
</dbReference>
<dbReference type="STRING" id="1385517.N800_04630"/>
<dbReference type="GO" id="GO:0003677">
    <property type="term" value="F:DNA binding"/>
    <property type="evidence" value="ECO:0007669"/>
    <property type="project" value="InterPro"/>
</dbReference>
<dbReference type="RefSeq" id="WP_036137400.1">
    <property type="nucleotide sequence ID" value="NZ_AVPU01000014.1"/>
</dbReference>